<dbReference type="Proteomes" id="UP001189122">
    <property type="component" value="Unassembled WGS sequence"/>
</dbReference>
<name>A0A7I8I7A3_SPIIN</name>
<gene>
    <name evidence="1" type="ORF">SI7747_01000005</name>
</gene>
<reference evidence="1 2" key="1">
    <citation type="submission" date="2019-12" db="EMBL/GenBank/DDBJ databases">
        <authorList>
            <person name="Scholz U."/>
            <person name="Mascher M."/>
            <person name="Fiebig A."/>
        </authorList>
    </citation>
    <scope>NUCLEOTIDE SEQUENCE</scope>
</reference>
<dbReference type="AlphaFoldDB" id="A0A7I8I7A3"/>
<dbReference type="EMBL" id="LR743588">
    <property type="protein sequence ID" value="CAA2613600.1"/>
    <property type="molecule type" value="Genomic_DNA"/>
</dbReference>
<protein>
    <submittedName>
        <fullName evidence="1">Uncharacterized protein</fullName>
    </submittedName>
</protein>
<evidence type="ECO:0000313" key="2">
    <source>
        <dbReference type="Proteomes" id="UP001189122"/>
    </source>
</evidence>
<evidence type="ECO:0000313" key="1">
    <source>
        <dbReference type="EMBL" id="CAA2613600.1"/>
    </source>
</evidence>
<keyword evidence="2" id="KW-1185">Reference proteome</keyword>
<organism evidence="1">
    <name type="scientific">Spirodela intermedia</name>
    <name type="common">Intermediate duckweed</name>
    <dbReference type="NCBI Taxonomy" id="51605"/>
    <lineage>
        <taxon>Eukaryota</taxon>
        <taxon>Viridiplantae</taxon>
        <taxon>Streptophyta</taxon>
        <taxon>Embryophyta</taxon>
        <taxon>Tracheophyta</taxon>
        <taxon>Spermatophyta</taxon>
        <taxon>Magnoliopsida</taxon>
        <taxon>Liliopsida</taxon>
        <taxon>Araceae</taxon>
        <taxon>Lemnoideae</taxon>
        <taxon>Spirodela</taxon>
    </lineage>
</organism>
<dbReference type="EMBL" id="CACRZD030000001">
    <property type="protein sequence ID" value="CAA6653415.1"/>
    <property type="molecule type" value="Genomic_DNA"/>
</dbReference>
<proteinExistence type="predicted"/>
<accession>A0A7I8I7A3</accession>
<sequence length="21" mass="2533">MFQISIEHSKIFVLYISQSFD</sequence>